<reference evidence="6 7" key="1">
    <citation type="submission" date="2016-10" db="EMBL/GenBank/DDBJ databases">
        <authorList>
            <person name="de Groot N.N."/>
        </authorList>
    </citation>
    <scope>NUCLEOTIDE SEQUENCE [LARGE SCALE GENOMIC DNA]</scope>
    <source>
        <strain evidence="6 7">CGMCC 4.3491</strain>
    </source>
</reference>
<keyword evidence="7" id="KW-1185">Reference proteome</keyword>
<dbReference type="GO" id="GO:0004725">
    <property type="term" value="F:protein tyrosine phosphatase activity"/>
    <property type="evidence" value="ECO:0007669"/>
    <property type="project" value="InterPro"/>
</dbReference>
<gene>
    <name evidence="6" type="ORF">SAMN05216554_0136</name>
</gene>
<keyword evidence="3" id="KW-0904">Protein phosphatase</keyword>
<keyword evidence="2" id="KW-0378">Hydrolase</keyword>
<name>A0A1H3U5D8_9MICO</name>
<dbReference type="STRING" id="381665.SAMN05216554_0136"/>
<feature type="domain" description="Phosphotyrosine protein phosphatase I" evidence="5">
    <location>
        <begin position="16"/>
        <end position="193"/>
    </location>
</feature>
<dbReference type="InterPro" id="IPR023485">
    <property type="entry name" value="Ptyr_pPase"/>
</dbReference>
<dbReference type="SUPFAM" id="SSF52788">
    <property type="entry name" value="Phosphotyrosine protein phosphatases I"/>
    <property type="match status" value="1"/>
</dbReference>
<evidence type="ECO:0000256" key="1">
    <source>
        <dbReference type="ARBA" id="ARBA00011063"/>
    </source>
</evidence>
<dbReference type="InterPro" id="IPR050438">
    <property type="entry name" value="LMW_PTPase"/>
</dbReference>
<dbReference type="PRINTS" id="PR00719">
    <property type="entry name" value="LMWPTPASE"/>
</dbReference>
<evidence type="ECO:0000256" key="4">
    <source>
        <dbReference type="PIRSR" id="PIRSR617867-1"/>
    </source>
</evidence>
<evidence type="ECO:0000259" key="5">
    <source>
        <dbReference type="SMART" id="SM00226"/>
    </source>
</evidence>
<evidence type="ECO:0000313" key="7">
    <source>
        <dbReference type="Proteomes" id="UP000198891"/>
    </source>
</evidence>
<dbReference type="Gene3D" id="3.40.50.2300">
    <property type="match status" value="1"/>
</dbReference>
<protein>
    <submittedName>
        <fullName evidence="6">Protein-tyrosine phosphatase</fullName>
    </submittedName>
</protein>
<evidence type="ECO:0000256" key="2">
    <source>
        <dbReference type="ARBA" id="ARBA00022801"/>
    </source>
</evidence>
<dbReference type="Proteomes" id="UP000198891">
    <property type="component" value="Unassembled WGS sequence"/>
</dbReference>
<evidence type="ECO:0000256" key="3">
    <source>
        <dbReference type="ARBA" id="ARBA00022912"/>
    </source>
</evidence>
<dbReference type="InterPro" id="IPR017867">
    <property type="entry name" value="Tyr_phospatase_low_mol_wt"/>
</dbReference>
<dbReference type="OrthoDB" id="9784339at2"/>
<dbReference type="PANTHER" id="PTHR11717">
    <property type="entry name" value="LOW MOLECULAR WEIGHT PROTEIN TYROSINE PHOSPHATASE"/>
    <property type="match status" value="1"/>
</dbReference>
<feature type="active site" evidence="4">
    <location>
        <position position="28"/>
    </location>
</feature>
<feature type="active site" description="Nucleophile" evidence="4">
    <location>
        <position position="22"/>
    </location>
</feature>
<sequence>MFDNIFAKPEAPPGPPRILFVCTGNICRSPLAEKLLAARLRERGSEFVTSSAGLMAVVGASMEPQPSAIAVRNGAEPSHSATQLTAAIAAASTLILTMTREQRSEVAREYPAALRRTFTLGEFTRILAELPEQVPGPSADRTLFDTVLSASQYRGMVTLGDHDDIDDPYRRSNETHERVGGEIVARVDLLASQILSD</sequence>
<organism evidence="6 7">
    <name type="scientific">Herbiconiux ginsengi</name>
    <dbReference type="NCBI Taxonomy" id="381665"/>
    <lineage>
        <taxon>Bacteria</taxon>
        <taxon>Bacillati</taxon>
        <taxon>Actinomycetota</taxon>
        <taxon>Actinomycetes</taxon>
        <taxon>Micrococcales</taxon>
        <taxon>Microbacteriaceae</taxon>
        <taxon>Herbiconiux</taxon>
    </lineage>
</organism>
<dbReference type="InterPro" id="IPR036196">
    <property type="entry name" value="Ptyr_pPase_sf"/>
</dbReference>
<accession>A0A1H3U5D8</accession>
<dbReference type="PANTHER" id="PTHR11717:SF31">
    <property type="entry name" value="LOW MOLECULAR WEIGHT PROTEIN-TYROSINE-PHOSPHATASE ETP-RELATED"/>
    <property type="match status" value="1"/>
</dbReference>
<dbReference type="SMART" id="SM00226">
    <property type="entry name" value="LMWPc"/>
    <property type="match status" value="1"/>
</dbReference>
<evidence type="ECO:0000313" key="6">
    <source>
        <dbReference type="EMBL" id="SDZ57497.1"/>
    </source>
</evidence>
<comment type="similarity">
    <text evidence="1">Belongs to the low molecular weight phosphotyrosine protein phosphatase family.</text>
</comment>
<dbReference type="AlphaFoldDB" id="A0A1H3U5D8"/>
<dbReference type="EMBL" id="FNPZ01000012">
    <property type="protein sequence ID" value="SDZ57497.1"/>
    <property type="molecule type" value="Genomic_DNA"/>
</dbReference>
<dbReference type="RefSeq" id="WP_092558589.1">
    <property type="nucleotide sequence ID" value="NZ_FNPZ01000012.1"/>
</dbReference>
<dbReference type="Pfam" id="PF01451">
    <property type="entry name" value="LMWPc"/>
    <property type="match status" value="1"/>
</dbReference>
<proteinExistence type="inferred from homology"/>